<sequence>MAIRSTPSCNASTCARAVAKDEYTEELRPNSRLFDARRRQIPECADQDPSVADVPRAPPRRGTGTMRASPTSPDCKCSLNDSQPCNRGSAAELKAQKITLALVDTLLLETLD</sequence>
<organism evidence="2 3">
    <name type="scientific">Cryobacterium zongtaii</name>
    <dbReference type="NCBI Taxonomy" id="1259217"/>
    <lineage>
        <taxon>Bacteria</taxon>
        <taxon>Bacillati</taxon>
        <taxon>Actinomycetota</taxon>
        <taxon>Actinomycetes</taxon>
        <taxon>Micrococcales</taxon>
        <taxon>Microbacteriaceae</taxon>
        <taxon>Cryobacterium</taxon>
    </lineage>
</organism>
<evidence type="ECO:0000313" key="3">
    <source>
        <dbReference type="Proteomes" id="UP000237340"/>
    </source>
</evidence>
<dbReference type="AlphaFoldDB" id="A0A2S3ZA41"/>
<keyword evidence="3" id="KW-1185">Reference proteome</keyword>
<gene>
    <name evidence="2" type="ORF">C3B61_16450</name>
</gene>
<reference evidence="2 3" key="1">
    <citation type="submission" date="2018-01" db="EMBL/GenBank/DDBJ databases">
        <title>Cryobacterium sp. nov., from glaciers in China.</title>
        <authorList>
            <person name="Liu Q."/>
            <person name="Xin Y.-H."/>
        </authorList>
    </citation>
    <scope>NUCLEOTIDE SEQUENCE [LARGE SCALE GENOMIC DNA]</scope>
    <source>
        <strain evidence="2 3">TMN-42</strain>
    </source>
</reference>
<evidence type="ECO:0000256" key="1">
    <source>
        <dbReference type="SAM" id="MobiDB-lite"/>
    </source>
</evidence>
<dbReference type="EMBL" id="PPXD01000026">
    <property type="protein sequence ID" value="POH62443.1"/>
    <property type="molecule type" value="Genomic_DNA"/>
</dbReference>
<feature type="region of interest" description="Disordered" evidence="1">
    <location>
        <begin position="42"/>
        <end position="75"/>
    </location>
</feature>
<evidence type="ECO:0000313" key="2">
    <source>
        <dbReference type="EMBL" id="POH62443.1"/>
    </source>
</evidence>
<proteinExistence type="predicted"/>
<dbReference type="Proteomes" id="UP000237340">
    <property type="component" value="Unassembled WGS sequence"/>
</dbReference>
<name>A0A2S3ZA41_9MICO</name>
<comment type="caution">
    <text evidence="2">The sequence shown here is derived from an EMBL/GenBank/DDBJ whole genome shotgun (WGS) entry which is preliminary data.</text>
</comment>
<protein>
    <submittedName>
        <fullName evidence="2">Uncharacterized protein</fullName>
    </submittedName>
</protein>
<accession>A0A2S3ZA41</accession>